<evidence type="ECO:0000313" key="1">
    <source>
        <dbReference type="EMBL" id="MBB5696884.1"/>
    </source>
</evidence>
<sequence length="200" mass="21102">MDQGGTMAAEPSAHFSLDRRTALAGIAGVFGASLFAPLARAAGYEPIPKINTGKPAVVFTPAQRALVAALSERIMPTTDTPGAIAAGVPDYIEHMMGDWAVSDDRDLILGGLAAIDARSMADFQKPALKASSAQQDALLTLTMNDAIPGGAKFFEAFRQLVLTGYFTSEVGIMQERSYLPVPGDYDGAYPASKIDRIFSS</sequence>
<dbReference type="InterPro" id="IPR027056">
    <property type="entry name" value="Gluconate_2DH_su3"/>
</dbReference>
<organism evidence="1 2">
    <name type="scientific">Sphingomonas yantingensis</name>
    <dbReference type="NCBI Taxonomy" id="1241761"/>
    <lineage>
        <taxon>Bacteria</taxon>
        <taxon>Pseudomonadati</taxon>
        <taxon>Pseudomonadota</taxon>
        <taxon>Alphaproteobacteria</taxon>
        <taxon>Sphingomonadales</taxon>
        <taxon>Sphingomonadaceae</taxon>
        <taxon>Sphingomonas</taxon>
    </lineage>
</organism>
<comment type="caution">
    <text evidence="1">The sequence shown here is derived from an EMBL/GenBank/DDBJ whole genome shotgun (WGS) entry which is preliminary data.</text>
</comment>
<proteinExistence type="predicted"/>
<accession>A0A7W9EGG5</accession>
<evidence type="ECO:0008006" key="3">
    <source>
        <dbReference type="Google" id="ProtNLM"/>
    </source>
</evidence>
<reference evidence="1 2" key="1">
    <citation type="submission" date="2020-08" db="EMBL/GenBank/DDBJ databases">
        <title>Genomic Encyclopedia of Type Strains, Phase IV (KMG-IV): sequencing the most valuable type-strain genomes for metagenomic binning, comparative biology and taxonomic classification.</title>
        <authorList>
            <person name="Goeker M."/>
        </authorList>
    </citation>
    <scope>NUCLEOTIDE SEQUENCE [LARGE SCALE GENOMIC DNA]</scope>
    <source>
        <strain evidence="1 2">DSM 27244</strain>
    </source>
</reference>
<dbReference type="AlphaFoldDB" id="A0A7W9EGG5"/>
<dbReference type="RefSeq" id="WP_246359244.1">
    <property type="nucleotide sequence ID" value="NZ_JACIJJ010000001.1"/>
</dbReference>
<dbReference type="Proteomes" id="UP000557739">
    <property type="component" value="Unassembled WGS sequence"/>
</dbReference>
<evidence type="ECO:0000313" key="2">
    <source>
        <dbReference type="Proteomes" id="UP000557739"/>
    </source>
</evidence>
<keyword evidence="2" id="KW-1185">Reference proteome</keyword>
<protein>
    <recommendedName>
        <fullName evidence="3">Transcriptional initiation protein Tat</fullName>
    </recommendedName>
</protein>
<dbReference type="EMBL" id="JACIJJ010000001">
    <property type="protein sequence ID" value="MBB5696884.1"/>
    <property type="molecule type" value="Genomic_DNA"/>
</dbReference>
<dbReference type="Pfam" id="PF13618">
    <property type="entry name" value="Gluconate_2-dh3"/>
    <property type="match status" value="1"/>
</dbReference>
<gene>
    <name evidence="1" type="ORF">FHR19_000209</name>
</gene>
<name>A0A7W9EGG5_9SPHN</name>